<accession>A0A8K0UTM5</accession>
<dbReference type="EMBL" id="JAEVFJ010000010">
    <property type="protein sequence ID" value="KAH8102323.1"/>
    <property type="molecule type" value="Genomic_DNA"/>
</dbReference>
<evidence type="ECO:0000313" key="2">
    <source>
        <dbReference type="EMBL" id="KAH8102323.1"/>
    </source>
</evidence>
<sequence length="119" mass="13376">MPRGEKGGYISKTSTNPVCQQGHSPSYQQAPTDSPQLPQTAQELEGIRQKSQHSPDIPRPAEKAQRPEGSSNSLRRGYHTVERGGREVSINCMMRKGKVLSRAVKRKYKEMKQDRNSVK</sequence>
<name>A0A8K0UTM5_9AGAR</name>
<proteinExistence type="predicted"/>
<organism evidence="2 3">
    <name type="scientific">Cristinia sonorae</name>
    <dbReference type="NCBI Taxonomy" id="1940300"/>
    <lineage>
        <taxon>Eukaryota</taxon>
        <taxon>Fungi</taxon>
        <taxon>Dikarya</taxon>
        <taxon>Basidiomycota</taxon>
        <taxon>Agaricomycotina</taxon>
        <taxon>Agaricomycetes</taxon>
        <taxon>Agaricomycetidae</taxon>
        <taxon>Agaricales</taxon>
        <taxon>Pleurotineae</taxon>
        <taxon>Stephanosporaceae</taxon>
        <taxon>Cristinia</taxon>
    </lineage>
</organism>
<reference evidence="2" key="1">
    <citation type="journal article" date="2021" name="New Phytol.">
        <title>Evolutionary innovations through gain and loss of genes in the ectomycorrhizal Boletales.</title>
        <authorList>
            <person name="Wu G."/>
            <person name="Miyauchi S."/>
            <person name="Morin E."/>
            <person name="Kuo A."/>
            <person name="Drula E."/>
            <person name="Varga T."/>
            <person name="Kohler A."/>
            <person name="Feng B."/>
            <person name="Cao Y."/>
            <person name="Lipzen A."/>
            <person name="Daum C."/>
            <person name="Hundley H."/>
            <person name="Pangilinan J."/>
            <person name="Johnson J."/>
            <person name="Barry K."/>
            <person name="LaButti K."/>
            <person name="Ng V."/>
            <person name="Ahrendt S."/>
            <person name="Min B."/>
            <person name="Choi I.G."/>
            <person name="Park H."/>
            <person name="Plett J.M."/>
            <person name="Magnuson J."/>
            <person name="Spatafora J.W."/>
            <person name="Nagy L.G."/>
            <person name="Henrissat B."/>
            <person name="Grigoriev I.V."/>
            <person name="Yang Z.L."/>
            <person name="Xu J."/>
            <person name="Martin F.M."/>
        </authorList>
    </citation>
    <scope>NUCLEOTIDE SEQUENCE</scope>
    <source>
        <strain evidence="2">KKN 215</strain>
    </source>
</reference>
<evidence type="ECO:0000313" key="3">
    <source>
        <dbReference type="Proteomes" id="UP000813824"/>
    </source>
</evidence>
<dbReference type="AlphaFoldDB" id="A0A8K0UTM5"/>
<feature type="compositionally biased region" description="Polar residues" evidence="1">
    <location>
        <begin position="11"/>
        <end position="42"/>
    </location>
</feature>
<feature type="region of interest" description="Disordered" evidence="1">
    <location>
        <begin position="1"/>
        <end position="87"/>
    </location>
</feature>
<evidence type="ECO:0000256" key="1">
    <source>
        <dbReference type="SAM" id="MobiDB-lite"/>
    </source>
</evidence>
<gene>
    <name evidence="2" type="ORF">BXZ70DRAFT_1076828</name>
</gene>
<comment type="caution">
    <text evidence="2">The sequence shown here is derived from an EMBL/GenBank/DDBJ whole genome shotgun (WGS) entry which is preliminary data.</text>
</comment>
<keyword evidence="3" id="KW-1185">Reference proteome</keyword>
<protein>
    <submittedName>
        <fullName evidence="2">Uncharacterized protein</fullName>
    </submittedName>
</protein>
<dbReference type="Proteomes" id="UP000813824">
    <property type="component" value="Unassembled WGS sequence"/>
</dbReference>